<proteinExistence type="predicted"/>
<dbReference type="Proteomes" id="UP000887578">
    <property type="component" value="Unplaced"/>
</dbReference>
<reference evidence="3" key="1">
    <citation type="submission" date="2022-11" db="UniProtKB">
        <authorList>
            <consortium name="WormBaseParasite"/>
        </authorList>
    </citation>
    <scope>IDENTIFICATION</scope>
</reference>
<keyword evidence="1" id="KW-0472">Membrane</keyword>
<evidence type="ECO:0000313" key="3">
    <source>
        <dbReference type="WBParaSite" id="PDA_v2.g21011.t1"/>
    </source>
</evidence>
<dbReference type="Gene3D" id="1.20.1250.20">
    <property type="entry name" value="MFS general substrate transporter like domains"/>
    <property type="match status" value="1"/>
</dbReference>
<dbReference type="InterPro" id="IPR036259">
    <property type="entry name" value="MFS_trans_sf"/>
</dbReference>
<protein>
    <submittedName>
        <fullName evidence="3">Uncharacterized protein</fullName>
    </submittedName>
</protein>
<evidence type="ECO:0000313" key="2">
    <source>
        <dbReference type="Proteomes" id="UP000887578"/>
    </source>
</evidence>
<organism evidence="2 3">
    <name type="scientific">Panagrolaimus davidi</name>
    <dbReference type="NCBI Taxonomy" id="227884"/>
    <lineage>
        <taxon>Eukaryota</taxon>
        <taxon>Metazoa</taxon>
        <taxon>Ecdysozoa</taxon>
        <taxon>Nematoda</taxon>
        <taxon>Chromadorea</taxon>
        <taxon>Rhabditida</taxon>
        <taxon>Tylenchina</taxon>
        <taxon>Panagrolaimomorpha</taxon>
        <taxon>Panagrolaimoidea</taxon>
        <taxon>Panagrolaimidae</taxon>
        <taxon>Panagrolaimus</taxon>
    </lineage>
</organism>
<evidence type="ECO:0000256" key="1">
    <source>
        <dbReference type="SAM" id="Phobius"/>
    </source>
</evidence>
<dbReference type="WBParaSite" id="PDA_v2.g21011.t1">
    <property type="protein sequence ID" value="PDA_v2.g21011.t1"/>
    <property type="gene ID" value="PDA_v2.g21011"/>
</dbReference>
<accession>A0A914PQY8</accession>
<keyword evidence="1" id="KW-0812">Transmembrane</keyword>
<dbReference type="AlphaFoldDB" id="A0A914PQY8"/>
<feature type="transmembrane region" description="Helical" evidence="1">
    <location>
        <begin position="33"/>
        <end position="53"/>
    </location>
</feature>
<sequence length="86" mass="9508">MRTSTIGSCSLLARVGALLSPLVMMLHHSAPELVYIVILGHGTISLILSYLFLVETKGNNLDHVVVENEKNEVENDTKVDEETKFL</sequence>
<name>A0A914PQY8_9BILA</name>
<keyword evidence="2" id="KW-1185">Reference proteome</keyword>
<keyword evidence="1" id="KW-1133">Transmembrane helix</keyword>